<dbReference type="InterPro" id="IPR003329">
    <property type="entry name" value="Cytidylyl_trans"/>
</dbReference>
<evidence type="ECO:0000313" key="1">
    <source>
        <dbReference type="EMBL" id="MBB4045510.1"/>
    </source>
</evidence>
<dbReference type="SUPFAM" id="SSF53448">
    <property type="entry name" value="Nucleotide-diphospho-sugar transferases"/>
    <property type="match status" value="1"/>
</dbReference>
<dbReference type="PANTHER" id="PTHR42866">
    <property type="entry name" value="3-DEOXY-MANNO-OCTULOSONATE CYTIDYLYLTRANSFERASE"/>
    <property type="match status" value="1"/>
</dbReference>
<dbReference type="Pfam" id="PF02348">
    <property type="entry name" value="CTP_transf_3"/>
    <property type="match status" value="1"/>
</dbReference>
<dbReference type="Proteomes" id="UP000560658">
    <property type="component" value="Unassembled WGS sequence"/>
</dbReference>
<accession>A0A840D087</accession>
<gene>
    <name evidence="1" type="ORF">GGR06_003324</name>
</gene>
<protein>
    <submittedName>
        <fullName evidence="1">Spore coat polysaccharide biosynthesis protein SpsF</fullName>
    </submittedName>
</protein>
<organism evidence="1 2">
    <name type="scientific">Bacteroides reticulotermitis</name>
    <dbReference type="NCBI Taxonomy" id="1133319"/>
    <lineage>
        <taxon>Bacteria</taxon>
        <taxon>Pseudomonadati</taxon>
        <taxon>Bacteroidota</taxon>
        <taxon>Bacteroidia</taxon>
        <taxon>Bacteroidales</taxon>
        <taxon>Bacteroidaceae</taxon>
        <taxon>Bacteroides</taxon>
    </lineage>
</organism>
<reference evidence="1" key="1">
    <citation type="submission" date="2020-08" db="EMBL/GenBank/DDBJ databases">
        <title>Genomic Encyclopedia of Type Strains, Phase IV (KMG-IV): sequencing the most valuable type-strain genomes for metagenomic binning, comparative biology and taxonomic classification.</title>
        <authorList>
            <person name="Goeker M."/>
        </authorList>
    </citation>
    <scope>NUCLEOTIDE SEQUENCE [LARGE SCALE GENOMIC DNA]</scope>
    <source>
        <strain evidence="1">DSM 105720</strain>
    </source>
</reference>
<keyword evidence="2" id="KW-1185">Reference proteome</keyword>
<dbReference type="AlphaFoldDB" id="A0A840D087"/>
<dbReference type="GO" id="GO:0005829">
    <property type="term" value="C:cytosol"/>
    <property type="evidence" value="ECO:0007669"/>
    <property type="project" value="TreeGrafter"/>
</dbReference>
<evidence type="ECO:0000313" key="2">
    <source>
        <dbReference type="Proteomes" id="UP000560658"/>
    </source>
</evidence>
<name>A0A840D087_9BACE</name>
<comment type="caution">
    <text evidence="1">The sequence shown here is derived from an EMBL/GenBank/DDBJ whole genome shotgun (WGS) entry which is preliminary data.</text>
</comment>
<dbReference type="Gene3D" id="3.90.550.10">
    <property type="entry name" value="Spore Coat Polysaccharide Biosynthesis Protein SpsA, Chain A"/>
    <property type="match status" value="1"/>
</dbReference>
<dbReference type="InterPro" id="IPR029044">
    <property type="entry name" value="Nucleotide-diphossugar_trans"/>
</dbReference>
<sequence length="250" mass="28650">MNIGIIIQARMGSVRLHGKILKKFYGEETLIEVLLNNLHKVEGTKVIVATSVNENNDDLETFLLNKGELVYRGSENDVLDRFIRAAEANNVDGIIRICSDNPFMDWRGITELIQKAKVSDADYIGFRINDKPSILTHFGFWGEYVTLDALKRVAFATEEGTLAHEHVTYHIYNHPNEYKCEWIVCPVYLQNRNDIRLTVDTLDDLINATKVYSDLKAQNDNFVLQDVVSYLDAHEDIKQSMLKNITQNNK</sequence>
<dbReference type="PANTHER" id="PTHR42866:SF1">
    <property type="entry name" value="SPORE COAT POLYSACCHARIDE BIOSYNTHESIS PROTEIN SPSF"/>
    <property type="match status" value="1"/>
</dbReference>
<proteinExistence type="predicted"/>
<dbReference type="RefSeq" id="WP_183209235.1">
    <property type="nucleotide sequence ID" value="NZ_JACIER010000015.1"/>
</dbReference>
<dbReference type="EMBL" id="JACIER010000015">
    <property type="protein sequence ID" value="MBB4045510.1"/>
    <property type="molecule type" value="Genomic_DNA"/>
</dbReference>